<keyword evidence="2" id="KW-1185">Reference proteome</keyword>
<reference evidence="1 2" key="1">
    <citation type="submission" date="2021-03" db="EMBL/GenBank/DDBJ databases">
        <authorList>
            <person name="Kim M.K."/>
        </authorList>
    </citation>
    <scope>NUCLEOTIDE SEQUENCE [LARGE SCALE GENOMIC DNA]</scope>
    <source>
        <strain evidence="1 2">BT442</strain>
    </source>
</reference>
<gene>
    <name evidence="1" type="ORF">J4E00_02430</name>
</gene>
<sequence>MNTFSSVNAVVLTVEGDPDAASLAPKLALVRELAAEVNPLLEQLYQLAYRKYEGTPWVKPLAEIRTMYYLFGVTLKRDNTTWWFVLEPEFSVETIYNHVLRFTRVNGAITWANFDYETPA</sequence>
<accession>A0ABS3Q9G5</accession>
<evidence type="ECO:0000313" key="1">
    <source>
        <dbReference type="EMBL" id="MBO2007890.1"/>
    </source>
</evidence>
<protein>
    <recommendedName>
        <fullName evidence="3">DUF2452 domain-containing protein</fullName>
    </recommendedName>
</protein>
<organism evidence="1 2">
    <name type="scientific">Hymenobacter negativus</name>
    <dbReference type="NCBI Taxonomy" id="2795026"/>
    <lineage>
        <taxon>Bacteria</taxon>
        <taxon>Pseudomonadati</taxon>
        <taxon>Bacteroidota</taxon>
        <taxon>Cytophagia</taxon>
        <taxon>Cytophagales</taxon>
        <taxon>Hymenobacteraceae</taxon>
        <taxon>Hymenobacter</taxon>
    </lineage>
</organism>
<comment type="caution">
    <text evidence="1">The sequence shown here is derived from an EMBL/GenBank/DDBJ whole genome shotgun (WGS) entry which is preliminary data.</text>
</comment>
<dbReference type="Proteomes" id="UP000664369">
    <property type="component" value="Unassembled WGS sequence"/>
</dbReference>
<evidence type="ECO:0000313" key="2">
    <source>
        <dbReference type="Proteomes" id="UP000664369"/>
    </source>
</evidence>
<dbReference type="EMBL" id="JAGETZ010000001">
    <property type="protein sequence ID" value="MBO2007890.1"/>
    <property type="molecule type" value="Genomic_DNA"/>
</dbReference>
<name>A0ABS3Q9G5_9BACT</name>
<evidence type="ECO:0008006" key="3">
    <source>
        <dbReference type="Google" id="ProtNLM"/>
    </source>
</evidence>
<proteinExistence type="predicted"/>